<dbReference type="CDD" id="cd00293">
    <property type="entry name" value="USP-like"/>
    <property type="match status" value="2"/>
</dbReference>
<dbReference type="RefSeq" id="WP_105213935.1">
    <property type="nucleotide sequence ID" value="NZ_CP027062.1"/>
</dbReference>
<dbReference type="SUPFAM" id="SSF52402">
    <property type="entry name" value="Adenine nucleotide alpha hydrolases-like"/>
    <property type="match status" value="2"/>
</dbReference>
<dbReference type="InterPro" id="IPR006015">
    <property type="entry name" value="Universal_stress_UspA"/>
</dbReference>
<name>A0A2S0HSR5_9FLAO</name>
<comment type="similarity">
    <text evidence="1">Belongs to the universal stress protein A family.</text>
</comment>
<dbReference type="InterPro" id="IPR014729">
    <property type="entry name" value="Rossmann-like_a/b/a_fold"/>
</dbReference>
<dbReference type="OrthoDB" id="9788959at2"/>
<proteinExistence type="inferred from homology"/>
<dbReference type="EMBL" id="CP027062">
    <property type="protein sequence ID" value="AVI49710.1"/>
    <property type="molecule type" value="Genomic_DNA"/>
</dbReference>
<gene>
    <name evidence="3" type="ORF">C5O00_00425</name>
</gene>
<dbReference type="Gene3D" id="3.40.50.620">
    <property type="entry name" value="HUPs"/>
    <property type="match status" value="2"/>
</dbReference>
<dbReference type="PRINTS" id="PR01438">
    <property type="entry name" value="UNVRSLSTRESS"/>
</dbReference>
<evidence type="ECO:0000313" key="3">
    <source>
        <dbReference type="EMBL" id="AVI49710.1"/>
    </source>
</evidence>
<evidence type="ECO:0000259" key="2">
    <source>
        <dbReference type="Pfam" id="PF00582"/>
    </source>
</evidence>
<protein>
    <submittedName>
        <fullName evidence="3">Universal stress protein</fullName>
    </submittedName>
</protein>
<feature type="domain" description="UspA" evidence="2">
    <location>
        <begin position="1"/>
        <end position="140"/>
    </location>
</feature>
<reference evidence="3 4" key="1">
    <citation type="submission" date="2018-02" db="EMBL/GenBank/DDBJ databases">
        <title>Genomic analysis of the strain RR4-38 isolated from a seawater recirculating aquaculture system.</title>
        <authorList>
            <person name="Kim Y.-S."/>
            <person name="Jang Y.H."/>
            <person name="Kim K.-H."/>
        </authorList>
    </citation>
    <scope>NUCLEOTIDE SEQUENCE [LARGE SCALE GENOMIC DNA]</scope>
    <source>
        <strain evidence="3 4">RR4-38</strain>
    </source>
</reference>
<dbReference type="KEGG" id="aue:C5O00_00425"/>
<evidence type="ECO:0000313" key="4">
    <source>
        <dbReference type="Proteomes" id="UP000238442"/>
    </source>
</evidence>
<feature type="domain" description="UspA" evidence="2">
    <location>
        <begin position="228"/>
        <end position="276"/>
    </location>
</feature>
<organism evidence="3 4">
    <name type="scientific">Pukyongia salina</name>
    <dbReference type="NCBI Taxonomy" id="2094025"/>
    <lineage>
        <taxon>Bacteria</taxon>
        <taxon>Pseudomonadati</taxon>
        <taxon>Bacteroidota</taxon>
        <taxon>Flavobacteriia</taxon>
        <taxon>Flavobacteriales</taxon>
        <taxon>Flavobacteriaceae</taxon>
        <taxon>Pukyongia</taxon>
    </lineage>
</organism>
<dbReference type="Proteomes" id="UP000238442">
    <property type="component" value="Chromosome"/>
</dbReference>
<accession>A0A2S0HSR5</accession>
<dbReference type="Pfam" id="PF00582">
    <property type="entry name" value="Usp"/>
    <property type="match status" value="2"/>
</dbReference>
<dbReference type="AlphaFoldDB" id="A0A2S0HSR5"/>
<evidence type="ECO:0000256" key="1">
    <source>
        <dbReference type="ARBA" id="ARBA00008791"/>
    </source>
</evidence>
<keyword evidence="4" id="KW-1185">Reference proteome</keyword>
<dbReference type="PANTHER" id="PTHR46268:SF6">
    <property type="entry name" value="UNIVERSAL STRESS PROTEIN UP12"/>
    <property type="match status" value="1"/>
</dbReference>
<dbReference type="PANTHER" id="PTHR46268">
    <property type="entry name" value="STRESS RESPONSE PROTEIN NHAX"/>
    <property type="match status" value="1"/>
</dbReference>
<dbReference type="InterPro" id="IPR006016">
    <property type="entry name" value="UspA"/>
</dbReference>
<sequence>MKTILVPIDFSDYSEHALEVAAKIAKRHGASLVALHMMGLSQAVLTKDDSQEVFEAMYYMKLADKRFEEFLDRDYLKGLEIQTTVQNYKLFHEIDSVAQEFNADLIVMGSHGSSGLREVFVGSNTEKVVRTSEIPVLVVKNRMGDEPMNKVVFANNFDEENVNSFLKAKKLFDDLRVEMQMVYVNTPGDGFRSTQEMEEKVSKFFLKAELDGTYTMNDVNYYNAYSIEEGIFTYSNKVNADLIAIPTHGRKGLAHFFSGSISEDLVNHSDLPVITFKM</sequence>